<dbReference type="Pfam" id="PF00512">
    <property type="entry name" value="HisKA"/>
    <property type="match status" value="1"/>
</dbReference>
<dbReference type="NCBIfam" id="TIGR00229">
    <property type="entry name" value="sensory_box"/>
    <property type="match status" value="1"/>
</dbReference>
<feature type="domain" description="Histidine kinase" evidence="9">
    <location>
        <begin position="346"/>
        <end position="553"/>
    </location>
</feature>
<gene>
    <name evidence="12" type="ORF">ACFFH4_10355</name>
</gene>
<reference evidence="12 13" key="1">
    <citation type="submission" date="2024-09" db="EMBL/GenBank/DDBJ databases">
        <authorList>
            <person name="Sun Q."/>
            <person name="Mori K."/>
        </authorList>
    </citation>
    <scope>NUCLEOTIDE SEQUENCE [LARGE SCALE GENOMIC DNA]</scope>
    <source>
        <strain evidence="12 13">NCAIM B.02301</strain>
    </source>
</reference>
<evidence type="ECO:0000259" key="10">
    <source>
        <dbReference type="PROSITE" id="PS50112"/>
    </source>
</evidence>
<feature type="domain" description="PAC" evidence="11">
    <location>
        <begin position="280"/>
        <end position="333"/>
    </location>
</feature>
<evidence type="ECO:0000256" key="6">
    <source>
        <dbReference type="ARBA" id="ARBA00022777"/>
    </source>
</evidence>
<dbReference type="PROSITE" id="PS50112">
    <property type="entry name" value="PAS"/>
    <property type="match status" value="1"/>
</dbReference>
<dbReference type="SMART" id="SM00388">
    <property type="entry name" value="HisKA"/>
    <property type="match status" value="1"/>
</dbReference>
<dbReference type="InterPro" id="IPR029016">
    <property type="entry name" value="GAF-like_dom_sf"/>
</dbReference>
<dbReference type="PROSITE" id="PS50113">
    <property type="entry name" value="PAC"/>
    <property type="match status" value="1"/>
</dbReference>
<dbReference type="Pfam" id="PF00989">
    <property type="entry name" value="PAS"/>
    <property type="match status" value="1"/>
</dbReference>
<dbReference type="SUPFAM" id="SSF47384">
    <property type="entry name" value="Homodimeric domain of signal transducing histidine kinase"/>
    <property type="match status" value="1"/>
</dbReference>
<evidence type="ECO:0000259" key="11">
    <source>
        <dbReference type="PROSITE" id="PS50113"/>
    </source>
</evidence>
<dbReference type="PROSITE" id="PS50109">
    <property type="entry name" value="HIS_KIN"/>
    <property type="match status" value="1"/>
</dbReference>
<dbReference type="SMART" id="SM00387">
    <property type="entry name" value="HATPase_c"/>
    <property type="match status" value="1"/>
</dbReference>
<dbReference type="Gene3D" id="3.30.450.40">
    <property type="match status" value="1"/>
</dbReference>
<keyword evidence="4" id="KW-0808">Transferase</keyword>
<dbReference type="PRINTS" id="PR00344">
    <property type="entry name" value="BCTRLSENSOR"/>
</dbReference>
<keyword evidence="8" id="KW-0902">Two-component regulatory system</keyword>
<dbReference type="InterPro" id="IPR000700">
    <property type="entry name" value="PAS-assoc_C"/>
</dbReference>
<evidence type="ECO:0000313" key="13">
    <source>
        <dbReference type="Proteomes" id="UP001589833"/>
    </source>
</evidence>
<dbReference type="InterPro" id="IPR013767">
    <property type="entry name" value="PAS_fold"/>
</dbReference>
<organism evidence="12 13">
    <name type="scientific">Halalkalibacter alkalisediminis</name>
    <dbReference type="NCBI Taxonomy" id="935616"/>
    <lineage>
        <taxon>Bacteria</taxon>
        <taxon>Bacillati</taxon>
        <taxon>Bacillota</taxon>
        <taxon>Bacilli</taxon>
        <taxon>Bacillales</taxon>
        <taxon>Bacillaceae</taxon>
        <taxon>Halalkalibacter</taxon>
    </lineage>
</organism>
<evidence type="ECO:0000256" key="4">
    <source>
        <dbReference type="ARBA" id="ARBA00022679"/>
    </source>
</evidence>
<dbReference type="Gene3D" id="3.30.450.20">
    <property type="entry name" value="PAS domain"/>
    <property type="match status" value="1"/>
</dbReference>
<evidence type="ECO:0000256" key="7">
    <source>
        <dbReference type="ARBA" id="ARBA00022840"/>
    </source>
</evidence>
<dbReference type="CDD" id="cd00130">
    <property type="entry name" value="PAS"/>
    <property type="match status" value="1"/>
</dbReference>
<dbReference type="GO" id="GO:0005524">
    <property type="term" value="F:ATP binding"/>
    <property type="evidence" value="ECO:0007669"/>
    <property type="project" value="UniProtKB-KW"/>
</dbReference>
<evidence type="ECO:0000256" key="2">
    <source>
        <dbReference type="ARBA" id="ARBA00012438"/>
    </source>
</evidence>
<dbReference type="InterPro" id="IPR000014">
    <property type="entry name" value="PAS"/>
</dbReference>
<keyword evidence="5" id="KW-0547">Nucleotide-binding</keyword>
<keyword evidence="3" id="KW-0597">Phosphoprotein</keyword>
<dbReference type="SUPFAM" id="SSF55785">
    <property type="entry name" value="PYP-like sensor domain (PAS domain)"/>
    <property type="match status" value="1"/>
</dbReference>
<proteinExistence type="predicted"/>
<dbReference type="Gene3D" id="3.30.565.10">
    <property type="entry name" value="Histidine kinase-like ATPase, C-terminal domain"/>
    <property type="match status" value="1"/>
</dbReference>
<dbReference type="EC" id="2.7.13.3" evidence="2"/>
<dbReference type="PANTHER" id="PTHR43065:SF10">
    <property type="entry name" value="PEROXIDE STRESS-ACTIVATED HISTIDINE KINASE MAK3"/>
    <property type="match status" value="1"/>
</dbReference>
<dbReference type="SUPFAM" id="SSF55874">
    <property type="entry name" value="ATPase domain of HSP90 chaperone/DNA topoisomerase II/histidine kinase"/>
    <property type="match status" value="1"/>
</dbReference>
<keyword evidence="7 12" id="KW-0067">ATP-binding</keyword>
<evidence type="ECO:0000256" key="5">
    <source>
        <dbReference type="ARBA" id="ARBA00022741"/>
    </source>
</evidence>
<protein>
    <recommendedName>
        <fullName evidence="2">histidine kinase</fullName>
        <ecNumber evidence="2">2.7.13.3</ecNumber>
    </recommendedName>
</protein>
<accession>A0ABV6NFA9</accession>
<sequence length="553" mass="61962">MQAIICVVDVPGYSKENWMKQIPFYIEESHHTCEYVHGLDRNDIPFPKSNLIKSVLSQKQTEYQEFLTVSRHFVKKLLQFMEGTPTLVLISDDEGYLLEMYGDQTIENQVHTLGIHEGSLFVEKDVGTNSLSLALKLDKPVQLIGTDHYHYCLQSVACFTAPFSYHAPKKTRGTLSIMTTIDYASSFHLGLLSSAVDTIERELKIREQNKRLNILHQVTVDSTRSAIVMTDTNGLITEFNSVGEKMTGRTKADAIKQPIDVLAPISFYMKQVLQSGQKFENLEVTFPSLDDGEKKTCLFDALPIFDESQQLIGAFGQFKDISVRIELQKQVIAAEKLSVLGKLGAGFAHEIRNPLTSVIGFMNLLEKNEEKTLPQKHLNIISSELKRMKSLVDQFVLMAKPSTKEKKVCNITDLIKEMTYLLESQASKANVNIELVSARDVTLPIDESQIKQVMMNLIQNAIEAIAEDGNIKITLSETTIESMEYVQINVEDDGEGMSDSQVVNAFNPFYTTKENGLGLGLSICKQIIEGHKGKLEVTSTKNQGTTFAISLRK</sequence>
<dbReference type="InterPro" id="IPR005467">
    <property type="entry name" value="His_kinase_dom"/>
</dbReference>
<feature type="domain" description="PAS" evidence="10">
    <location>
        <begin position="220"/>
        <end position="264"/>
    </location>
</feature>
<name>A0ABV6NFA9_9BACI</name>
<dbReference type="EMBL" id="JBHLTR010000013">
    <property type="protein sequence ID" value="MFC0559450.1"/>
    <property type="molecule type" value="Genomic_DNA"/>
</dbReference>
<keyword evidence="6" id="KW-0418">Kinase</keyword>
<comment type="catalytic activity">
    <reaction evidence="1">
        <text>ATP + protein L-histidine = ADP + protein N-phospho-L-histidine.</text>
        <dbReference type="EC" id="2.7.13.3"/>
    </reaction>
</comment>
<evidence type="ECO:0000313" key="12">
    <source>
        <dbReference type="EMBL" id="MFC0559450.1"/>
    </source>
</evidence>
<dbReference type="PANTHER" id="PTHR43065">
    <property type="entry name" value="SENSOR HISTIDINE KINASE"/>
    <property type="match status" value="1"/>
</dbReference>
<dbReference type="SMART" id="SM00091">
    <property type="entry name" value="PAS"/>
    <property type="match status" value="1"/>
</dbReference>
<dbReference type="CDD" id="cd00075">
    <property type="entry name" value="HATPase"/>
    <property type="match status" value="1"/>
</dbReference>
<evidence type="ECO:0000256" key="8">
    <source>
        <dbReference type="ARBA" id="ARBA00023012"/>
    </source>
</evidence>
<dbReference type="InterPro" id="IPR036890">
    <property type="entry name" value="HATPase_C_sf"/>
</dbReference>
<evidence type="ECO:0000256" key="1">
    <source>
        <dbReference type="ARBA" id="ARBA00000085"/>
    </source>
</evidence>
<comment type="caution">
    <text evidence="12">The sequence shown here is derived from an EMBL/GenBank/DDBJ whole genome shotgun (WGS) entry which is preliminary data.</text>
</comment>
<dbReference type="CDD" id="cd00082">
    <property type="entry name" value="HisKA"/>
    <property type="match status" value="1"/>
</dbReference>
<dbReference type="InterPro" id="IPR004358">
    <property type="entry name" value="Sig_transdc_His_kin-like_C"/>
</dbReference>
<dbReference type="Pfam" id="PF02518">
    <property type="entry name" value="HATPase_c"/>
    <property type="match status" value="1"/>
</dbReference>
<dbReference type="InterPro" id="IPR036097">
    <property type="entry name" value="HisK_dim/P_sf"/>
</dbReference>
<evidence type="ECO:0000259" key="9">
    <source>
        <dbReference type="PROSITE" id="PS50109"/>
    </source>
</evidence>
<dbReference type="InterPro" id="IPR035965">
    <property type="entry name" value="PAS-like_dom_sf"/>
</dbReference>
<dbReference type="Gene3D" id="1.10.287.130">
    <property type="match status" value="1"/>
</dbReference>
<dbReference type="InterPro" id="IPR003661">
    <property type="entry name" value="HisK_dim/P_dom"/>
</dbReference>
<dbReference type="InterPro" id="IPR003594">
    <property type="entry name" value="HATPase_dom"/>
</dbReference>
<evidence type="ECO:0000256" key="3">
    <source>
        <dbReference type="ARBA" id="ARBA00022553"/>
    </source>
</evidence>
<keyword evidence="13" id="KW-1185">Reference proteome</keyword>
<dbReference type="Proteomes" id="UP001589833">
    <property type="component" value="Unassembled WGS sequence"/>
</dbReference>